<evidence type="ECO:0000256" key="2">
    <source>
        <dbReference type="SAM" id="Phobius"/>
    </source>
</evidence>
<keyword evidence="1" id="KW-0175">Coiled coil</keyword>
<accession>A0A9P0GP71</accession>
<name>A0A9P0GP71_PHACE</name>
<keyword evidence="4" id="KW-1185">Reference proteome</keyword>
<dbReference type="PANTHER" id="PTHR28624:SF1">
    <property type="entry name" value="MITOCHONDRIAL POTASSIUM CHANNEL"/>
    <property type="match status" value="1"/>
</dbReference>
<evidence type="ECO:0000313" key="4">
    <source>
        <dbReference type="Proteomes" id="UP001153737"/>
    </source>
</evidence>
<dbReference type="AlphaFoldDB" id="A0A9P0GP71"/>
<protein>
    <recommendedName>
        <fullName evidence="5">Coiled-coil domain-containing protein 51-like</fullName>
    </recommendedName>
</protein>
<dbReference type="Proteomes" id="UP001153737">
    <property type="component" value="Chromosome 11"/>
</dbReference>
<reference evidence="3" key="2">
    <citation type="submission" date="2022-10" db="EMBL/GenBank/DDBJ databases">
        <authorList>
            <consortium name="ENA_rothamsted_submissions"/>
            <consortium name="culmorum"/>
            <person name="King R."/>
        </authorList>
    </citation>
    <scope>NUCLEOTIDE SEQUENCE</scope>
</reference>
<dbReference type="EMBL" id="OU896717">
    <property type="protein sequence ID" value="CAH1118512.1"/>
    <property type="molecule type" value="Genomic_DNA"/>
</dbReference>
<keyword evidence="2" id="KW-1133">Transmembrane helix</keyword>
<reference evidence="3" key="1">
    <citation type="submission" date="2022-01" db="EMBL/GenBank/DDBJ databases">
        <authorList>
            <person name="King R."/>
        </authorList>
    </citation>
    <scope>NUCLEOTIDE SEQUENCE</scope>
</reference>
<sequence>MGSKIVSRLAKNPTVESLKNSLKLKIKDAPQYFQTIKEENKKIVYNKISGWNKWYNKIIGLDEVNIYLERVAALQKELLATQEKRREISGQLNEIRQRASEVQDKIQNVDRKEKFTVYCDLIKEEREVIFLERTTSNKFQEYDQTERDLFTAFTNAIRDSHEKQRAQVEYTKYLGFILSITGSFLAFVYTTYRKNDLKKFIDDKLSTVIIGGIDLQQMERQEQINETVLQEVAKNRSTLNQLVHYLSNERNSNINLPVVHTVEQSGETIEFTVLKYVGGFLLACIVMRVLVG</sequence>
<feature type="transmembrane region" description="Helical" evidence="2">
    <location>
        <begin position="273"/>
        <end position="291"/>
    </location>
</feature>
<evidence type="ECO:0000256" key="1">
    <source>
        <dbReference type="SAM" id="Coils"/>
    </source>
</evidence>
<feature type="coiled-coil region" evidence="1">
    <location>
        <begin position="64"/>
        <end position="112"/>
    </location>
</feature>
<evidence type="ECO:0000313" key="3">
    <source>
        <dbReference type="EMBL" id="CAH1118512.1"/>
    </source>
</evidence>
<proteinExistence type="predicted"/>
<dbReference type="InterPro" id="IPR037660">
    <property type="entry name" value="CCDC51"/>
</dbReference>
<dbReference type="PANTHER" id="PTHR28624">
    <property type="entry name" value="COILED-COIL DOMAIN-CONTAINING PROTEIN 51"/>
    <property type="match status" value="1"/>
</dbReference>
<evidence type="ECO:0008006" key="5">
    <source>
        <dbReference type="Google" id="ProtNLM"/>
    </source>
</evidence>
<dbReference type="OrthoDB" id="6243211at2759"/>
<gene>
    <name evidence="3" type="ORF">PHAECO_LOCUS2621</name>
</gene>
<keyword evidence="2" id="KW-0812">Transmembrane</keyword>
<feature type="transmembrane region" description="Helical" evidence="2">
    <location>
        <begin position="173"/>
        <end position="192"/>
    </location>
</feature>
<organism evidence="3 4">
    <name type="scientific">Phaedon cochleariae</name>
    <name type="common">Mustard beetle</name>
    <dbReference type="NCBI Taxonomy" id="80249"/>
    <lineage>
        <taxon>Eukaryota</taxon>
        <taxon>Metazoa</taxon>
        <taxon>Ecdysozoa</taxon>
        <taxon>Arthropoda</taxon>
        <taxon>Hexapoda</taxon>
        <taxon>Insecta</taxon>
        <taxon>Pterygota</taxon>
        <taxon>Neoptera</taxon>
        <taxon>Endopterygota</taxon>
        <taxon>Coleoptera</taxon>
        <taxon>Polyphaga</taxon>
        <taxon>Cucujiformia</taxon>
        <taxon>Chrysomeloidea</taxon>
        <taxon>Chrysomelidae</taxon>
        <taxon>Chrysomelinae</taxon>
        <taxon>Chrysomelini</taxon>
        <taxon>Phaedon</taxon>
    </lineage>
</organism>
<keyword evidence="2" id="KW-0472">Membrane</keyword>